<dbReference type="InterPro" id="IPR055156">
    <property type="entry name" value="HutF-like_N"/>
</dbReference>
<feature type="domain" description="Amidohydrolase-related" evidence="2">
    <location>
        <begin position="50"/>
        <end position="422"/>
    </location>
</feature>
<dbReference type="InterPro" id="IPR050287">
    <property type="entry name" value="MTA/SAH_deaminase"/>
</dbReference>
<gene>
    <name evidence="4" type="ORF">BJY26_003362</name>
</gene>
<dbReference type="Gene3D" id="2.30.40.10">
    <property type="entry name" value="Urease, subunit C, domain 1"/>
    <property type="match status" value="1"/>
</dbReference>
<dbReference type="InterPro" id="IPR006680">
    <property type="entry name" value="Amidohydro-rel"/>
</dbReference>
<organism evidence="4 5">
    <name type="scientific">Spelaeicoccus albus</name>
    <dbReference type="NCBI Taxonomy" id="1280376"/>
    <lineage>
        <taxon>Bacteria</taxon>
        <taxon>Bacillati</taxon>
        <taxon>Actinomycetota</taxon>
        <taxon>Actinomycetes</taxon>
        <taxon>Micrococcales</taxon>
        <taxon>Brevibacteriaceae</taxon>
        <taxon>Spelaeicoccus</taxon>
    </lineage>
</organism>
<protein>
    <submittedName>
        <fullName evidence="4">Formiminoglutamate deiminase</fullName>
    </submittedName>
</protein>
<comment type="caution">
    <text evidence="4">The sequence shown here is derived from an EMBL/GenBank/DDBJ whole genome shotgun (WGS) entry which is preliminary data.</text>
</comment>
<dbReference type="Proteomes" id="UP000539111">
    <property type="component" value="Unassembled WGS sequence"/>
</dbReference>
<dbReference type="InterPro" id="IPR011059">
    <property type="entry name" value="Metal-dep_hydrolase_composite"/>
</dbReference>
<dbReference type="SUPFAM" id="SSF51338">
    <property type="entry name" value="Composite domain of metallo-dependent hydrolases"/>
    <property type="match status" value="1"/>
</dbReference>
<feature type="domain" description="Formimidoylglutamate deiminase N-terminal" evidence="3">
    <location>
        <begin position="4"/>
        <end position="45"/>
    </location>
</feature>
<evidence type="ECO:0000259" key="3">
    <source>
        <dbReference type="Pfam" id="PF22429"/>
    </source>
</evidence>
<evidence type="ECO:0000313" key="4">
    <source>
        <dbReference type="EMBL" id="NYI69056.1"/>
    </source>
</evidence>
<dbReference type="InterPro" id="IPR032466">
    <property type="entry name" value="Metal_Hydrolase"/>
</dbReference>
<dbReference type="SUPFAM" id="SSF51556">
    <property type="entry name" value="Metallo-dependent hydrolases"/>
    <property type="match status" value="1"/>
</dbReference>
<evidence type="ECO:0000259" key="2">
    <source>
        <dbReference type="Pfam" id="PF01979"/>
    </source>
</evidence>
<dbReference type="RefSeq" id="WP_179429331.1">
    <property type="nucleotide sequence ID" value="NZ_JACBZP010000001.1"/>
</dbReference>
<dbReference type="Gene3D" id="3.20.20.140">
    <property type="entry name" value="Metal-dependent hydrolases"/>
    <property type="match status" value="1"/>
</dbReference>
<dbReference type="Pfam" id="PF01979">
    <property type="entry name" value="Amidohydro_1"/>
    <property type="match status" value="1"/>
</dbReference>
<dbReference type="Pfam" id="PF22429">
    <property type="entry name" value="HutF_N"/>
    <property type="match status" value="1"/>
</dbReference>
<dbReference type="GO" id="GO:0016810">
    <property type="term" value="F:hydrolase activity, acting on carbon-nitrogen (but not peptide) bonds"/>
    <property type="evidence" value="ECO:0007669"/>
    <property type="project" value="InterPro"/>
</dbReference>
<dbReference type="EMBL" id="JACBZP010000001">
    <property type="protein sequence ID" value="NYI69056.1"/>
    <property type="molecule type" value="Genomic_DNA"/>
</dbReference>
<reference evidence="4 5" key="1">
    <citation type="submission" date="2020-07" db="EMBL/GenBank/DDBJ databases">
        <title>Sequencing the genomes of 1000 actinobacteria strains.</title>
        <authorList>
            <person name="Klenk H.-P."/>
        </authorList>
    </citation>
    <scope>NUCLEOTIDE SEQUENCE [LARGE SCALE GENOMIC DNA]</scope>
    <source>
        <strain evidence="4 5">DSM 26341</strain>
    </source>
</reference>
<proteinExistence type="predicted"/>
<name>A0A7Z0D544_9MICO</name>
<dbReference type="PANTHER" id="PTHR43794">
    <property type="entry name" value="AMINOHYDROLASE SSNA-RELATED"/>
    <property type="match status" value="1"/>
</dbReference>
<keyword evidence="5" id="KW-1185">Reference proteome</keyword>
<keyword evidence="1" id="KW-0378">Hydrolase</keyword>
<dbReference type="AlphaFoldDB" id="A0A7Z0D544"/>
<sequence length="444" mass="46892">MTATVWCEHAWLPAGIADGVRIGVDAGRIASVRPGTEPRPDDERRHGVTFAGIANAHSHLFHRFLRGRTHGGRGDFWTWREQMYALAGQLDPDNYYLLARAVFSEMLAAGYTSVGEFHYVHHRPGGRPYPHHDMEMAIAAAARETGIRLTLLDTCYLSGGIDAPLSAEQTRFGDGDGAGWLARWESLREALRDAGDEPNIRLGAAVHSVRAVPRPDLEFVAAHLPADVPLHIHLSEQPAENDGCRRAYGTTPTGVLEGSGLLQRAADRPLTVVHATHLTDADVVTLGAAGVVVAMCPSTEADLADGVGPARALADAGARIALGSDQNAVIDPLLEARGLEAGERLASGERGRFSVSELTAALTSSGHASLGWDGGSLEPGKLADLVSVDAASVRTLGSDPEQLALSATADDVHAVMVGGRTVRTDPAAAIRAALDSIRPNAYNA</sequence>
<dbReference type="NCBIfam" id="NF006681">
    <property type="entry name" value="PRK09229.1-2"/>
    <property type="match status" value="1"/>
</dbReference>
<dbReference type="PANTHER" id="PTHR43794:SF11">
    <property type="entry name" value="AMIDOHYDROLASE-RELATED DOMAIN-CONTAINING PROTEIN"/>
    <property type="match status" value="1"/>
</dbReference>
<accession>A0A7Z0D544</accession>
<evidence type="ECO:0000313" key="5">
    <source>
        <dbReference type="Proteomes" id="UP000539111"/>
    </source>
</evidence>
<evidence type="ECO:0000256" key="1">
    <source>
        <dbReference type="ARBA" id="ARBA00022801"/>
    </source>
</evidence>